<sequence>MEKTQKTFDYLLRDFEPNLQYQDTWIPYENTGSKMLERYHVELPQELKVRYPFIVFLMFKVIKGYPNLGMFEKILWEIPIFYKGVQLVLAHKKFGFTISANQKNENYESIALEAMAAIHKAIPFTEALVNPIIHEKVNQGDVTIESKYTKMRNRYLFFREKALHGNTNDTEKLSELKADSGIANFKDGESFQAHFDLMSRYSSAKTYYLLAMIDAYFSLLEHISILLLPFVKEIKIKEIKLDHFMGLTWKAKLRTVLQYKTNKSALKYLEILDEIKEQIRNPASHGDYYKNGSSFYVHIRGTGAIPFTLTQAKQNFKFSESGKTFISIENIVKHFDDFDEYLETSNTCFGMMYIKKNLPVAFDSKSVATCRRRIRTEKSTKRYIADSIREIENAMNMDW</sequence>
<dbReference type="Proteomes" id="UP001139366">
    <property type="component" value="Unassembled WGS sequence"/>
</dbReference>
<protein>
    <submittedName>
        <fullName evidence="1">Uncharacterized protein</fullName>
    </submittedName>
</protein>
<reference evidence="1 2" key="1">
    <citation type="journal article" date="2023" name="Antonie Van Leeuwenhoek">
        <title>Flavobacterium potami sp. nov., a multi-metal resistance genes harbouring bacterium isolated from shallow river silt.</title>
        <authorList>
            <person name="Li S."/>
            <person name="Mao S."/>
            <person name="Mu W."/>
            <person name="Guo B."/>
            <person name="Li C."/>
            <person name="Zhu Q."/>
            <person name="Hou X."/>
            <person name="Zhao Y."/>
            <person name="Wei S."/>
            <person name="Liu H."/>
            <person name="Liu A."/>
        </authorList>
    </citation>
    <scope>NUCLEOTIDE SEQUENCE [LARGE SCALE GENOMIC DNA]</scope>
    <source>
        <strain evidence="1 2">17A</strain>
    </source>
</reference>
<accession>A0A9X1HDF1</accession>
<proteinExistence type="predicted"/>
<evidence type="ECO:0000313" key="1">
    <source>
        <dbReference type="EMBL" id="MBZ4036705.1"/>
    </source>
</evidence>
<keyword evidence="2" id="KW-1185">Reference proteome</keyword>
<evidence type="ECO:0000313" key="2">
    <source>
        <dbReference type="Proteomes" id="UP001139366"/>
    </source>
</evidence>
<organism evidence="1 2">
    <name type="scientific">Flavobacterium potami</name>
    <dbReference type="NCBI Taxonomy" id="2872310"/>
    <lineage>
        <taxon>Bacteria</taxon>
        <taxon>Pseudomonadati</taxon>
        <taxon>Bacteroidota</taxon>
        <taxon>Flavobacteriia</taxon>
        <taxon>Flavobacteriales</taxon>
        <taxon>Flavobacteriaceae</taxon>
        <taxon>Flavobacterium</taxon>
    </lineage>
</organism>
<dbReference type="AlphaFoldDB" id="A0A9X1HDF1"/>
<dbReference type="EMBL" id="JAINUY010000006">
    <property type="protein sequence ID" value="MBZ4036705.1"/>
    <property type="molecule type" value="Genomic_DNA"/>
</dbReference>
<name>A0A9X1HDF1_9FLAO</name>
<gene>
    <name evidence="1" type="ORF">K6T82_18185</name>
</gene>
<comment type="caution">
    <text evidence="1">The sequence shown here is derived from an EMBL/GenBank/DDBJ whole genome shotgun (WGS) entry which is preliminary data.</text>
</comment>
<dbReference type="RefSeq" id="WP_223708833.1">
    <property type="nucleotide sequence ID" value="NZ_JAINUY010000006.1"/>
</dbReference>